<keyword evidence="5" id="KW-0479">Metal-binding</keyword>
<evidence type="ECO:0000256" key="1">
    <source>
        <dbReference type="ARBA" id="ARBA00004826"/>
    </source>
</evidence>
<dbReference type="NCBIfam" id="TIGR02150">
    <property type="entry name" value="IPP_isom_1"/>
    <property type="match status" value="1"/>
</dbReference>
<dbReference type="Gene3D" id="3.90.79.10">
    <property type="entry name" value="Nucleoside Triphosphate Pyrophosphohydrolase"/>
    <property type="match status" value="1"/>
</dbReference>
<comment type="similarity">
    <text evidence="2">Belongs to the IPP isomerase type 1 family.</text>
</comment>
<dbReference type="InterPro" id="IPR011876">
    <property type="entry name" value="IsopentenylPP_isomerase_typ1"/>
</dbReference>
<name>A0ABZ2YW25_9BACT</name>
<dbReference type="CDD" id="cd02885">
    <property type="entry name" value="NUDIX_IPP_Isomerase"/>
    <property type="match status" value="1"/>
</dbReference>
<feature type="domain" description="Nudix hydrolase" evidence="11">
    <location>
        <begin position="38"/>
        <end position="170"/>
    </location>
</feature>
<dbReference type="EC" id="5.3.3.2" evidence="3 10"/>
<evidence type="ECO:0000259" key="11">
    <source>
        <dbReference type="PROSITE" id="PS51462"/>
    </source>
</evidence>
<evidence type="ECO:0000256" key="10">
    <source>
        <dbReference type="NCBIfam" id="TIGR02150"/>
    </source>
</evidence>
<sequence length="189" mass="21194">MAEPFRDTKMPLPPVILVNENDEPVGTMEKMEAHQKGLLHRAFSVFIVNDNGLMLLQQRAADKYHSAGLWTNTCCSHQLPGEDTYTAAHRRLSEEMGFDCALEEIFSFTYRAEFDNGLTENEFDHVLLGTYNGPVVPDATEVQAHRFLSLADIRAELASQPGLYTHWFHIAFPKIAAFIETRRAGGAPA</sequence>
<dbReference type="GO" id="GO:0004452">
    <property type="term" value="F:isopentenyl-diphosphate delta-isomerase activity"/>
    <property type="evidence" value="ECO:0007669"/>
    <property type="project" value="UniProtKB-EC"/>
</dbReference>
<dbReference type="InterPro" id="IPR015797">
    <property type="entry name" value="NUDIX_hydrolase-like_dom_sf"/>
</dbReference>
<evidence type="ECO:0000313" key="13">
    <source>
        <dbReference type="Proteomes" id="UP001485459"/>
    </source>
</evidence>
<comment type="pathway">
    <text evidence="1">Isoprenoid biosynthesis; dimethylallyl diphosphate biosynthesis; dimethylallyl diphosphate from isopentenyl diphosphate: step 1/1.</text>
</comment>
<dbReference type="InterPro" id="IPR000086">
    <property type="entry name" value="NUDIX_hydrolase_dom"/>
</dbReference>
<dbReference type="Pfam" id="PF00293">
    <property type="entry name" value="NUDIX"/>
    <property type="match status" value="1"/>
</dbReference>
<evidence type="ECO:0000256" key="6">
    <source>
        <dbReference type="ARBA" id="ARBA00022842"/>
    </source>
</evidence>
<keyword evidence="8" id="KW-0414">Isoprene biosynthesis</keyword>
<proteinExistence type="inferred from homology"/>
<gene>
    <name evidence="12" type="primary">idi</name>
    <name evidence="12" type="ORF">WJU16_11245</name>
</gene>
<keyword evidence="4" id="KW-0963">Cytoplasm</keyword>
<dbReference type="PANTHER" id="PTHR10885:SF0">
    <property type="entry name" value="ISOPENTENYL-DIPHOSPHATE DELTA-ISOMERASE"/>
    <property type="match status" value="1"/>
</dbReference>
<accession>A0ABZ2YW25</accession>
<keyword evidence="13" id="KW-1185">Reference proteome</keyword>
<dbReference type="SUPFAM" id="SSF55811">
    <property type="entry name" value="Nudix"/>
    <property type="match status" value="1"/>
</dbReference>
<evidence type="ECO:0000256" key="2">
    <source>
        <dbReference type="ARBA" id="ARBA00007579"/>
    </source>
</evidence>
<dbReference type="PIRSF" id="PIRSF018427">
    <property type="entry name" value="Isopntndiph_ism"/>
    <property type="match status" value="1"/>
</dbReference>
<evidence type="ECO:0000256" key="8">
    <source>
        <dbReference type="ARBA" id="ARBA00023229"/>
    </source>
</evidence>
<reference evidence="13" key="1">
    <citation type="submission" date="2024-03" db="EMBL/GenBank/DDBJ databases">
        <title>Chitinophaga horti sp. nov., isolated from garden soil.</title>
        <authorList>
            <person name="Lee D.S."/>
            <person name="Han D.M."/>
            <person name="Baek J.H."/>
            <person name="Choi D.G."/>
            <person name="Jeon J.H."/>
            <person name="Jeon C.O."/>
        </authorList>
    </citation>
    <scope>NUCLEOTIDE SEQUENCE [LARGE SCALE GENOMIC DNA]</scope>
    <source>
        <strain evidence="13">GPA1</strain>
    </source>
</reference>
<evidence type="ECO:0000256" key="3">
    <source>
        <dbReference type="ARBA" id="ARBA00012057"/>
    </source>
</evidence>
<dbReference type="PANTHER" id="PTHR10885">
    <property type="entry name" value="ISOPENTENYL-DIPHOSPHATE DELTA-ISOMERASE"/>
    <property type="match status" value="1"/>
</dbReference>
<evidence type="ECO:0000256" key="4">
    <source>
        <dbReference type="ARBA" id="ARBA00022490"/>
    </source>
</evidence>
<dbReference type="HAMAP" id="MF_00202">
    <property type="entry name" value="Idi"/>
    <property type="match status" value="1"/>
</dbReference>
<dbReference type="NCBIfam" id="NF002995">
    <property type="entry name" value="PRK03759.1"/>
    <property type="match status" value="1"/>
</dbReference>
<evidence type="ECO:0000256" key="9">
    <source>
        <dbReference type="ARBA" id="ARBA00023235"/>
    </source>
</evidence>
<evidence type="ECO:0000313" key="12">
    <source>
        <dbReference type="EMBL" id="WZN43602.1"/>
    </source>
</evidence>
<evidence type="ECO:0000256" key="5">
    <source>
        <dbReference type="ARBA" id="ARBA00022723"/>
    </source>
</evidence>
<dbReference type="Proteomes" id="UP001485459">
    <property type="component" value="Chromosome"/>
</dbReference>
<keyword evidence="6" id="KW-0460">Magnesium</keyword>
<dbReference type="InterPro" id="IPR056375">
    <property type="entry name" value="Idi_bact"/>
</dbReference>
<dbReference type="RefSeq" id="WP_341838407.1">
    <property type="nucleotide sequence ID" value="NZ_CP149822.1"/>
</dbReference>
<keyword evidence="7" id="KW-0464">Manganese</keyword>
<dbReference type="PROSITE" id="PS51462">
    <property type="entry name" value="NUDIX"/>
    <property type="match status" value="1"/>
</dbReference>
<evidence type="ECO:0000256" key="7">
    <source>
        <dbReference type="ARBA" id="ARBA00023211"/>
    </source>
</evidence>
<dbReference type="EMBL" id="CP149822">
    <property type="protein sequence ID" value="WZN43602.1"/>
    <property type="molecule type" value="Genomic_DNA"/>
</dbReference>
<keyword evidence="9 12" id="KW-0413">Isomerase</keyword>
<organism evidence="12 13">
    <name type="scientific">Chitinophaga pollutisoli</name>
    <dbReference type="NCBI Taxonomy" id="3133966"/>
    <lineage>
        <taxon>Bacteria</taxon>
        <taxon>Pseudomonadati</taxon>
        <taxon>Bacteroidota</taxon>
        <taxon>Chitinophagia</taxon>
        <taxon>Chitinophagales</taxon>
        <taxon>Chitinophagaceae</taxon>
        <taxon>Chitinophaga</taxon>
    </lineage>
</organism>
<protein>
    <recommendedName>
        <fullName evidence="3 10">Isopentenyl-diphosphate delta-isomerase</fullName>
        <ecNumber evidence="3 10">5.3.3.2</ecNumber>
    </recommendedName>
</protein>